<dbReference type="EMBL" id="JAROAS010000055">
    <property type="protein sequence ID" value="MED4130172.1"/>
    <property type="molecule type" value="Genomic_DNA"/>
</dbReference>
<dbReference type="RefSeq" id="WP_328238794.1">
    <property type="nucleotide sequence ID" value="NZ_JAROAS010000055.1"/>
</dbReference>
<comment type="similarity">
    <text evidence="2">Belongs to the class-V pyridoxal-phosphate-dependent aminotransferase family. Csd subfamily.</text>
</comment>
<evidence type="ECO:0000256" key="5">
    <source>
        <dbReference type="ARBA" id="ARBA00050776"/>
    </source>
</evidence>
<sequence length="394" mass="43741">MYFDNASTSFPKPQVVIEGINNYITYEQGNSQRTTSKKSTDMIYETRKKLADFFKVKSTNSIIFTSNATESLNVIIYGLLKEGDHVVTTSTEHNSVIRPLLDLKEKGIITISWVECDSYGAIDASSVIKKVKENTKLVIVNHGSNVTGTIQDIEEIGKQLKNTGAYFLVDTSQTAGHICIDNDKISADFIVFTGHKGLLGCTGIGGFYINPEVNINPLKVGGTGVLSELLSQPQGLPLKYESGTLNALGIHSLYHSLDYLNSISIDAISEKLLRNTDRIIKKFSDYKEIDVYSKKNKLGIVSFNISKVQPVRISHFLEEGIGLKSRAGLLCAPLIHEHLNSNPFGCVRVSISHFTSEKEIERFLSFIDEIIHNLNNIKNIKVPQVYETPTIYSV</sequence>
<evidence type="ECO:0000313" key="7">
    <source>
        <dbReference type="EMBL" id="MED4130172.1"/>
    </source>
</evidence>
<name>A0ABU6NTP6_9BACI</name>
<dbReference type="EC" id="2.8.1.7" evidence="3"/>
<keyword evidence="4" id="KW-0663">Pyridoxal phosphate</keyword>
<evidence type="ECO:0000256" key="4">
    <source>
        <dbReference type="ARBA" id="ARBA00022898"/>
    </source>
</evidence>
<dbReference type="GO" id="GO:0008483">
    <property type="term" value="F:transaminase activity"/>
    <property type="evidence" value="ECO:0007669"/>
    <property type="project" value="UniProtKB-KW"/>
</dbReference>
<evidence type="ECO:0000256" key="1">
    <source>
        <dbReference type="ARBA" id="ARBA00001933"/>
    </source>
</evidence>
<proteinExistence type="inferred from homology"/>
<gene>
    <name evidence="7" type="ORF">P5F74_18820</name>
</gene>
<dbReference type="InterPro" id="IPR015421">
    <property type="entry name" value="PyrdxlP-dep_Trfase_major"/>
</dbReference>
<dbReference type="NCBIfam" id="TIGR01977">
    <property type="entry name" value="am_tr_V_EF2568"/>
    <property type="match status" value="1"/>
</dbReference>
<dbReference type="InterPro" id="IPR015422">
    <property type="entry name" value="PyrdxlP-dep_Trfase_small"/>
</dbReference>
<evidence type="ECO:0000256" key="2">
    <source>
        <dbReference type="ARBA" id="ARBA00010447"/>
    </source>
</evidence>
<evidence type="ECO:0000256" key="3">
    <source>
        <dbReference type="ARBA" id="ARBA00012239"/>
    </source>
</evidence>
<dbReference type="InterPro" id="IPR010969">
    <property type="entry name" value="Cys_dSase-rel_unknwn_funct"/>
</dbReference>
<dbReference type="InterPro" id="IPR015424">
    <property type="entry name" value="PyrdxlP-dep_Trfase"/>
</dbReference>
<dbReference type="Proteomes" id="UP001341820">
    <property type="component" value="Unassembled WGS sequence"/>
</dbReference>
<dbReference type="PIRSF" id="PIRSF005572">
    <property type="entry name" value="NifS"/>
    <property type="match status" value="1"/>
</dbReference>
<protein>
    <recommendedName>
        <fullName evidence="3">cysteine desulfurase</fullName>
        <ecNumber evidence="3">2.8.1.7</ecNumber>
    </recommendedName>
</protein>
<comment type="cofactor">
    <cofactor evidence="1">
        <name>pyridoxal 5'-phosphate</name>
        <dbReference type="ChEBI" id="CHEBI:597326"/>
    </cofactor>
</comment>
<feature type="domain" description="Aminotransferase class V" evidence="6">
    <location>
        <begin position="1"/>
        <end position="363"/>
    </location>
</feature>
<evidence type="ECO:0000259" key="6">
    <source>
        <dbReference type="Pfam" id="PF00266"/>
    </source>
</evidence>
<dbReference type="InterPro" id="IPR016454">
    <property type="entry name" value="Cysteine_dSase"/>
</dbReference>
<organism evidence="7 8">
    <name type="scientific">Shouchella miscanthi</name>
    <dbReference type="NCBI Taxonomy" id="2598861"/>
    <lineage>
        <taxon>Bacteria</taxon>
        <taxon>Bacillati</taxon>
        <taxon>Bacillota</taxon>
        <taxon>Bacilli</taxon>
        <taxon>Bacillales</taxon>
        <taxon>Bacillaceae</taxon>
        <taxon>Shouchella</taxon>
    </lineage>
</organism>
<keyword evidence="7" id="KW-0808">Transferase</keyword>
<dbReference type="InterPro" id="IPR000192">
    <property type="entry name" value="Aminotrans_V_dom"/>
</dbReference>
<comment type="catalytic activity">
    <reaction evidence="5">
        <text>(sulfur carrier)-H + L-cysteine = (sulfur carrier)-SH + L-alanine</text>
        <dbReference type="Rhea" id="RHEA:43892"/>
        <dbReference type="Rhea" id="RHEA-COMP:14737"/>
        <dbReference type="Rhea" id="RHEA-COMP:14739"/>
        <dbReference type="ChEBI" id="CHEBI:29917"/>
        <dbReference type="ChEBI" id="CHEBI:35235"/>
        <dbReference type="ChEBI" id="CHEBI:57972"/>
        <dbReference type="ChEBI" id="CHEBI:64428"/>
        <dbReference type="EC" id="2.8.1.7"/>
    </reaction>
</comment>
<dbReference type="Gene3D" id="3.40.640.10">
    <property type="entry name" value="Type I PLP-dependent aspartate aminotransferase-like (Major domain)"/>
    <property type="match status" value="1"/>
</dbReference>
<dbReference type="Pfam" id="PF00266">
    <property type="entry name" value="Aminotran_5"/>
    <property type="match status" value="1"/>
</dbReference>
<keyword evidence="7" id="KW-0032">Aminotransferase</keyword>
<reference evidence="7 8" key="1">
    <citation type="submission" date="2023-03" db="EMBL/GenBank/DDBJ databases">
        <title>Bacillus Genome Sequencing.</title>
        <authorList>
            <person name="Dunlap C."/>
        </authorList>
    </citation>
    <scope>NUCLEOTIDE SEQUENCE [LARGE SCALE GENOMIC DNA]</scope>
    <source>
        <strain evidence="7 8">B-4107</strain>
    </source>
</reference>
<dbReference type="SUPFAM" id="SSF53383">
    <property type="entry name" value="PLP-dependent transferases"/>
    <property type="match status" value="1"/>
</dbReference>
<dbReference type="PANTHER" id="PTHR43586">
    <property type="entry name" value="CYSTEINE DESULFURASE"/>
    <property type="match status" value="1"/>
</dbReference>
<keyword evidence="8" id="KW-1185">Reference proteome</keyword>
<evidence type="ECO:0000313" key="8">
    <source>
        <dbReference type="Proteomes" id="UP001341820"/>
    </source>
</evidence>
<comment type="caution">
    <text evidence="7">The sequence shown here is derived from an EMBL/GenBank/DDBJ whole genome shotgun (WGS) entry which is preliminary data.</text>
</comment>
<dbReference type="Gene3D" id="3.90.1150.10">
    <property type="entry name" value="Aspartate Aminotransferase, domain 1"/>
    <property type="match status" value="1"/>
</dbReference>
<accession>A0ABU6NTP6</accession>
<dbReference type="PANTHER" id="PTHR43586:SF4">
    <property type="entry name" value="ISOPENICILLIN N EPIMERASE"/>
    <property type="match status" value="1"/>
</dbReference>